<evidence type="ECO:0000259" key="1">
    <source>
        <dbReference type="PROSITE" id="PS50234"/>
    </source>
</evidence>
<dbReference type="CDD" id="cd01454">
    <property type="entry name" value="vWA_norD_type"/>
    <property type="match status" value="1"/>
</dbReference>
<dbReference type="RefSeq" id="WP_011633636.1">
    <property type="nucleotide sequence ID" value="NZ_FNYF01000010.1"/>
</dbReference>
<dbReference type="InterPro" id="IPR002035">
    <property type="entry name" value="VWF_A"/>
</dbReference>
<dbReference type="PANTHER" id="PTHR41248:SF1">
    <property type="entry name" value="NORD PROTEIN"/>
    <property type="match status" value="1"/>
</dbReference>
<evidence type="ECO:0000313" key="3">
    <source>
        <dbReference type="Proteomes" id="UP000247780"/>
    </source>
</evidence>
<reference evidence="2 3" key="1">
    <citation type="submission" date="2018-04" db="EMBL/GenBank/DDBJ databases">
        <title>Active sludge and wastewater microbial communities from Klosterneuburg, Austria.</title>
        <authorList>
            <person name="Wagner M."/>
        </authorList>
    </citation>
    <scope>NUCLEOTIDE SEQUENCE [LARGE SCALE GENOMIC DNA]</scope>
    <source>
        <strain evidence="2 3">Nm 57</strain>
    </source>
</reference>
<keyword evidence="3" id="KW-1185">Reference proteome</keyword>
<evidence type="ECO:0000313" key="2">
    <source>
        <dbReference type="EMBL" id="PXV81162.1"/>
    </source>
</evidence>
<sequence>MWQWLELEEQIGRLWHRLVGQSESSYPHYPSAAVSLESIHAALRTFFHGMGGDHGLLLTATTLQTVRNRPSWKQRLGHHQEKLPLAVLGPERLLLPAEICLFPEASLNRQLYFWLAAFFAMTGKKTLIRSTNVIATAHATENEMQQAAASSSKQSGHFDEISQHCHQSAFSKDDPFQTDLYFLHCAWQTSLAICQRYLGLRKTYQTLCSHLLQTRPPRSLPTQEHIVESIVLALLGQPCTDPAAINLLARIQQPEPDFSDLRADKGYHPFLPVPLWGTIEIDSPSGTTRILSADEDRVDHSVNQEDRCSRKARRRKFDQSERNDPLLLNRFEKLITWSEMVNVNRPVEDDNEAGAREVADSMEELAVTTHRRRASTVLKFDLDLAPEDTDPASLLAKLTYPEWDYRRKQYHAAHCQVLCRIASETGEQWEPSDGARRQFRRICRQFEALRPRREILRGQPDGAELDLDALVRAQADQAAHGMGTDRLYLAAREQARDLAVAVLVDVSLSTDSWIGGRRVLDIEKEALVALATGIAACQDCFSIHTFTSRQRHFVQMTTVKDFNEPFSSRTLRCIAALRPGYYTRMGTALRHVSQLLAQRPERHRLILLLTDGKPNDLDHYEGRYGVEDTRQAVIEARRQGLQLFGITIDHEAQAYFPYLFGRGGYAIINRPERLIKIIPALYRQLTG</sequence>
<dbReference type="InterPro" id="IPR051928">
    <property type="entry name" value="NorD/CobT"/>
</dbReference>
<dbReference type="Pfam" id="PF00092">
    <property type="entry name" value="VWA"/>
    <property type="match status" value="1"/>
</dbReference>
<dbReference type="PANTHER" id="PTHR41248">
    <property type="entry name" value="NORD PROTEIN"/>
    <property type="match status" value="1"/>
</dbReference>
<protein>
    <submittedName>
        <fullName evidence="2">Nitric oxide reductase NorD protein</fullName>
    </submittedName>
</protein>
<feature type="domain" description="VWFA" evidence="1">
    <location>
        <begin position="499"/>
        <end position="659"/>
    </location>
</feature>
<dbReference type="EMBL" id="QICQ01000012">
    <property type="protein sequence ID" value="PXV81162.1"/>
    <property type="molecule type" value="Genomic_DNA"/>
</dbReference>
<name>A0ABX5MAM3_9PROT</name>
<dbReference type="PROSITE" id="PS50234">
    <property type="entry name" value="VWFA"/>
    <property type="match status" value="1"/>
</dbReference>
<comment type="caution">
    <text evidence="2">The sequence shown here is derived from an EMBL/GenBank/DDBJ whole genome shotgun (WGS) entry which is preliminary data.</text>
</comment>
<gene>
    <name evidence="2" type="ORF">C8R14_11238</name>
</gene>
<dbReference type="InterPro" id="IPR036465">
    <property type="entry name" value="vWFA_dom_sf"/>
</dbReference>
<dbReference type="Proteomes" id="UP000247780">
    <property type="component" value="Unassembled WGS sequence"/>
</dbReference>
<organism evidence="2 3">
    <name type="scientific">Nitrosomonas eutropha</name>
    <dbReference type="NCBI Taxonomy" id="916"/>
    <lineage>
        <taxon>Bacteria</taxon>
        <taxon>Pseudomonadati</taxon>
        <taxon>Pseudomonadota</taxon>
        <taxon>Betaproteobacteria</taxon>
        <taxon>Nitrosomonadales</taxon>
        <taxon>Nitrosomonadaceae</taxon>
        <taxon>Nitrosomonas</taxon>
    </lineage>
</organism>
<accession>A0ABX5MAM3</accession>
<proteinExistence type="predicted"/>
<dbReference type="SMART" id="SM00327">
    <property type="entry name" value="VWA"/>
    <property type="match status" value="1"/>
</dbReference>
<dbReference type="Gene3D" id="3.40.50.410">
    <property type="entry name" value="von Willebrand factor, type A domain"/>
    <property type="match status" value="1"/>
</dbReference>
<dbReference type="SUPFAM" id="SSF53300">
    <property type="entry name" value="vWA-like"/>
    <property type="match status" value="1"/>
</dbReference>